<gene>
    <name evidence="2" type="ORF">SAMN04488090_3682</name>
</gene>
<name>A0A1G9U5E9_9BACT</name>
<dbReference type="STRING" id="563176.SAMN04488090_3682"/>
<dbReference type="Gene3D" id="1.20.120.450">
    <property type="entry name" value="dinb family like domain"/>
    <property type="match status" value="1"/>
</dbReference>
<evidence type="ECO:0000313" key="2">
    <source>
        <dbReference type="EMBL" id="SDM55209.1"/>
    </source>
</evidence>
<dbReference type="Pfam" id="PF12867">
    <property type="entry name" value="DinB_2"/>
    <property type="match status" value="1"/>
</dbReference>
<dbReference type="RefSeq" id="WP_176785607.1">
    <property type="nucleotide sequence ID" value="NZ_FNGS01000007.1"/>
</dbReference>
<reference evidence="2 3" key="1">
    <citation type="submission" date="2016-10" db="EMBL/GenBank/DDBJ databases">
        <authorList>
            <person name="de Groot N.N."/>
        </authorList>
    </citation>
    <scope>NUCLEOTIDE SEQUENCE [LARGE SCALE GENOMIC DNA]</scope>
    <source>
        <strain evidence="2 3">DSM 21668</strain>
    </source>
</reference>
<sequence length="155" mass="17345">MNDFAALYHRDITRLRQEIDAYATEDALWLTTEGISNPAGNLCLHLIGNLRTFIGLGLGGYPYVRDRAAEFASRNIPKAELLAALDELLPIITDSVGKLSEEDLKKPYPDNPLGYEMSVGYFLIHLNGHLNYHLGQIDYHRRILTHNGAIPLASK</sequence>
<keyword evidence="3" id="KW-1185">Reference proteome</keyword>
<evidence type="ECO:0000259" key="1">
    <source>
        <dbReference type="Pfam" id="PF12867"/>
    </source>
</evidence>
<evidence type="ECO:0000313" key="3">
    <source>
        <dbReference type="Proteomes" id="UP000198901"/>
    </source>
</evidence>
<dbReference type="AlphaFoldDB" id="A0A1G9U5E9"/>
<feature type="domain" description="DinB-like" evidence="1">
    <location>
        <begin position="13"/>
        <end position="137"/>
    </location>
</feature>
<accession>A0A1G9U5E9</accession>
<organism evidence="2 3">
    <name type="scientific">Siphonobacter aquaeclarae</name>
    <dbReference type="NCBI Taxonomy" id="563176"/>
    <lineage>
        <taxon>Bacteria</taxon>
        <taxon>Pseudomonadati</taxon>
        <taxon>Bacteroidota</taxon>
        <taxon>Cytophagia</taxon>
        <taxon>Cytophagales</taxon>
        <taxon>Cytophagaceae</taxon>
        <taxon>Siphonobacter</taxon>
    </lineage>
</organism>
<dbReference type="Proteomes" id="UP000198901">
    <property type="component" value="Unassembled WGS sequence"/>
</dbReference>
<dbReference type="InterPro" id="IPR034660">
    <property type="entry name" value="DinB/YfiT-like"/>
</dbReference>
<proteinExistence type="predicted"/>
<dbReference type="InterPro" id="IPR024775">
    <property type="entry name" value="DinB-like"/>
</dbReference>
<protein>
    <submittedName>
        <fullName evidence="2">DinB superfamily protein</fullName>
    </submittedName>
</protein>
<dbReference type="SUPFAM" id="SSF109854">
    <property type="entry name" value="DinB/YfiT-like putative metalloenzymes"/>
    <property type="match status" value="1"/>
</dbReference>
<dbReference type="EMBL" id="FNGS01000007">
    <property type="protein sequence ID" value="SDM55209.1"/>
    <property type="molecule type" value="Genomic_DNA"/>
</dbReference>